<organism evidence="5 6">
    <name type="scientific">Ferrimonas gelatinilytica</name>
    <dbReference type="NCBI Taxonomy" id="1255257"/>
    <lineage>
        <taxon>Bacteria</taxon>
        <taxon>Pseudomonadati</taxon>
        <taxon>Pseudomonadota</taxon>
        <taxon>Gammaproteobacteria</taxon>
        <taxon>Alteromonadales</taxon>
        <taxon>Ferrimonadaceae</taxon>
        <taxon>Ferrimonas</taxon>
    </lineage>
</organism>
<dbReference type="GO" id="GO:0004519">
    <property type="term" value="F:endonuclease activity"/>
    <property type="evidence" value="ECO:0007669"/>
    <property type="project" value="UniProtKB-KW"/>
</dbReference>
<evidence type="ECO:0000313" key="6">
    <source>
        <dbReference type="Proteomes" id="UP001501600"/>
    </source>
</evidence>
<keyword evidence="4" id="KW-0732">Signal</keyword>
<feature type="chain" id="PRO_5045872708" evidence="4">
    <location>
        <begin position="20"/>
        <end position="230"/>
    </location>
</feature>
<dbReference type="SUPFAM" id="SSF54060">
    <property type="entry name" value="His-Me finger endonucleases"/>
    <property type="match status" value="1"/>
</dbReference>
<accession>A0ABP9SDD6</accession>
<comment type="similarity">
    <text evidence="1">Belongs to the EndA/NucM nuclease family.</text>
</comment>
<keyword evidence="3" id="KW-0378">Hydrolase</keyword>
<dbReference type="PANTHER" id="PTHR33607:SF2">
    <property type="entry name" value="ENDONUCLEASE-1"/>
    <property type="match status" value="1"/>
</dbReference>
<protein>
    <submittedName>
        <fullName evidence="5">Endonuclease</fullName>
    </submittedName>
</protein>
<comment type="caution">
    <text evidence="5">The sequence shown here is derived from an EMBL/GenBank/DDBJ whole genome shotgun (WGS) entry which is preliminary data.</text>
</comment>
<proteinExistence type="inferred from homology"/>
<evidence type="ECO:0000256" key="1">
    <source>
        <dbReference type="ARBA" id="ARBA00006429"/>
    </source>
</evidence>
<keyword evidence="5" id="KW-0255">Endonuclease</keyword>
<dbReference type="Proteomes" id="UP001501600">
    <property type="component" value="Unassembled WGS sequence"/>
</dbReference>
<dbReference type="InterPro" id="IPR044925">
    <property type="entry name" value="His-Me_finger_sf"/>
</dbReference>
<reference evidence="6" key="1">
    <citation type="journal article" date="2019" name="Int. J. Syst. Evol. Microbiol.">
        <title>The Global Catalogue of Microorganisms (GCM) 10K type strain sequencing project: providing services to taxonomists for standard genome sequencing and annotation.</title>
        <authorList>
            <consortium name="The Broad Institute Genomics Platform"/>
            <consortium name="The Broad Institute Genome Sequencing Center for Infectious Disease"/>
            <person name="Wu L."/>
            <person name="Ma J."/>
        </authorList>
    </citation>
    <scope>NUCLEOTIDE SEQUENCE [LARGE SCALE GENOMIC DNA]</scope>
    <source>
        <strain evidence="6">JCM 18720</strain>
    </source>
</reference>
<name>A0ABP9SDD6_9GAMM</name>
<dbReference type="RefSeq" id="WP_345317619.1">
    <property type="nucleotide sequence ID" value="NZ_BAABLF010000028.1"/>
</dbReference>
<sequence length="230" mass="26593">MRLLLLLPLWCALIGTAQATPERFSQSKRILGQLYQGPLTSQTLYCQCPFDAEDGKLVPDLAACGYQVRKQPRRAGRIEWEHVMPAWQFGHLRQCWQQGGRSQCQKDPEFRRMEADLHNLYPAIGEVNGDRSNYRFSVWGDTSSQYGQCEMLVDFKGRRAQPPQSSRGPIARAYLYMAEHYRLALSDSQEKLYRAWHTMYPADAAECRRHHLVAEHQGWPNPYIATQCDE</sequence>
<dbReference type="PANTHER" id="PTHR33607">
    <property type="entry name" value="ENDONUCLEASE-1"/>
    <property type="match status" value="1"/>
</dbReference>
<keyword evidence="2" id="KW-0540">Nuclease</keyword>
<evidence type="ECO:0000256" key="3">
    <source>
        <dbReference type="ARBA" id="ARBA00022801"/>
    </source>
</evidence>
<dbReference type="Pfam" id="PF04231">
    <property type="entry name" value="Endonuclease_1"/>
    <property type="match status" value="1"/>
</dbReference>
<evidence type="ECO:0000256" key="4">
    <source>
        <dbReference type="SAM" id="SignalP"/>
    </source>
</evidence>
<dbReference type="EMBL" id="BAABLF010000028">
    <property type="protein sequence ID" value="GAA5194054.1"/>
    <property type="molecule type" value="Genomic_DNA"/>
</dbReference>
<feature type="signal peptide" evidence="4">
    <location>
        <begin position="1"/>
        <end position="19"/>
    </location>
</feature>
<evidence type="ECO:0000313" key="5">
    <source>
        <dbReference type="EMBL" id="GAA5194054.1"/>
    </source>
</evidence>
<dbReference type="InterPro" id="IPR007346">
    <property type="entry name" value="Endonuclease-I"/>
</dbReference>
<keyword evidence="6" id="KW-1185">Reference proteome</keyword>
<evidence type="ECO:0000256" key="2">
    <source>
        <dbReference type="ARBA" id="ARBA00022722"/>
    </source>
</evidence>
<gene>
    <name evidence="5" type="ORF">GCM10025772_26180</name>
</gene>